<dbReference type="EMBL" id="JARBHA010000011">
    <property type="protein sequence ID" value="KAJ9688145.1"/>
    <property type="molecule type" value="Genomic_DNA"/>
</dbReference>
<dbReference type="Proteomes" id="UP001168098">
    <property type="component" value="Unassembled WGS sequence"/>
</dbReference>
<evidence type="ECO:0000256" key="1">
    <source>
        <dbReference type="SAM" id="MobiDB-lite"/>
    </source>
</evidence>
<accession>A0AA38ZG03</accession>
<comment type="caution">
    <text evidence="2">The sequence shown here is derived from an EMBL/GenBank/DDBJ whole genome shotgun (WGS) entry which is preliminary data.</text>
</comment>
<gene>
    <name evidence="2" type="ORF">PVL29_014067</name>
</gene>
<keyword evidence="3" id="KW-1185">Reference proteome</keyword>
<dbReference type="AlphaFoldDB" id="A0AA38ZG03"/>
<protein>
    <submittedName>
        <fullName evidence="2">Uncharacterized protein</fullName>
    </submittedName>
</protein>
<reference evidence="2 3" key="1">
    <citation type="journal article" date="2023" name="BMC Biotechnol.">
        <title>Vitis rotundifolia cv Carlos genome sequencing.</title>
        <authorList>
            <person name="Huff M."/>
            <person name="Hulse-Kemp A."/>
            <person name="Scheffler B."/>
            <person name="Youngblood R."/>
            <person name="Simpson S."/>
            <person name="Babiker E."/>
            <person name="Staton M."/>
        </authorList>
    </citation>
    <scope>NUCLEOTIDE SEQUENCE [LARGE SCALE GENOMIC DNA]</scope>
    <source>
        <tissue evidence="2">Leaf</tissue>
    </source>
</reference>
<organism evidence="2 3">
    <name type="scientific">Vitis rotundifolia</name>
    <name type="common">Muscadine grape</name>
    <dbReference type="NCBI Taxonomy" id="103349"/>
    <lineage>
        <taxon>Eukaryota</taxon>
        <taxon>Viridiplantae</taxon>
        <taxon>Streptophyta</taxon>
        <taxon>Embryophyta</taxon>
        <taxon>Tracheophyta</taxon>
        <taxon>Spermatophyta</taxon>
        <taxon>Magnoliopsida</taxon>
        <taxon>eudicotyledons</taxon>
        <taxon>Gunneridae</taxon>
        <taxon>Pentapetalae</taxon>
        <taxon>rosids</taxon>
        <taxon>Vitales</taxon>
        <taxon>Vitaceae</taxon>
        <taxon>Viteae</taxon>
        <taxon>Vitis</taxon>
    </lineage>
</organism>
<dbReference type="PANTHER" id="PTHR37265:SF5">
    <property type="entry name" value="OS01G0195300 PROTEIN"/>
    <property type="match status" value="1"/>
</dbReference>
<evidence type="ECO:0000313" key="2">
    <source>
        <dbReference type="EMBL" id="KAJ9688145.1"/>
    </source>
</evidence>
<name>A0AA38ZG03_VITRO</name>
<feature type="region of interest" description="Disordered" evidence="1">
    <location>
        <begin position="1"/>
        <end position="37"/>
    </location>
</feature>
<sequence length="172" mass="18292">MEEGRKRLGCDASGQVSGNMARASAPSEGEGEGDSDDDIMAWLSIDEDSVVELMELLEPEVTSPIKVKFIDNPYVSTLIFQSSASYVTINGNEESCGSSFSDSEASIMASIDMGGVRVHPVSGLAGEFRVASGGGWGLGESAWAENGDGFNGWDGFDWDDDLLARFLGEDLF</sequence>
<dbReference type="PANTHER" id="PTHR37265">
    <property type="entry name" value="OS01G0195300 PROTEIN"/>
    <property type="match status" value="1"/>
</dbReference>
<proteinExistence type="predicted"/>
<evidence type="ECO:0000313" key="3">
    <source>
        <dbReference type="Proteomes" id="UP001168098"/>
    </source>
</evidence>